<sequence length="254" mass="27583">MYKKVIVGVVVLVLSSTVFAQEYKVSKTSGRLNIVEVNNVSIEGTTGNEIVFSSRSNIRENDERAKGLRAVSSMGLEDNTGLGLSVQTKGDVIEVRQLKKMDGPQITIKVPKGVVISYNHTSPHGQDFNLKNIENEVEVSTVHNGINLENVTGPLNIKSVHGDIDAVLGENLKNPISMVSVHGPIDVTLPGTVKASLKLSTTWGELFVAPELKIEMDTKGDMVRYSDQFSGKINGGGIEINLSSTHNNVYLRKK</sequence>
<feature type="signal peptide" evidence="1">
    <location>
        <begin position="1"/>
        <end position="20"/>
    </location>
</feature>
<evidence type="ECO:0000313" key="3">
    <source>
        <dbReference type="Proteomes" id="UP000772618"/>
    </source>
</evidence>
<dbReference type="EMBL" id="JAHESD010000021">
    <property type="protein sequence ID" value="MBT1703845.1"/>
    <property type="molecule type" value="Genomic_DNA"/>
</dbReference>
<reference evidence="2 3" key="1">
    <citation type="submission" date="2021-05" db="EMBL/GenBank/DDBJ databases">
        <title>A Polyphasic approach of four new species of the genus Ohtaekwangia: Ohtaekwangia histidinii sp. nov., Ohtaekwangia cretensis sp. nov., Ohtaekwangia indiensis sp. nov., Ohtaekwangia reichenbachii sp. nov. from diverse environment.</title>
        <authorList>
            <person name="Octaviana S."/>
        </authorList>
    </citation>
    <scope>NUCLEOTIDE SEQUENCE [LARGE SCALE GENOMIC DNA]</scope>
    <source>
        <strain evidence="2 3">PWU20</strain>
    </source>
</reference>
<accession>A0ABS5VQW5</accession>
<evidence type="ECO:0008006" key="4">
    <source>
        <dbReference type="Google" id="ProtNLM"/>
    </source>
</evidence>
<gene>
    <name evidence="2" type="ORF">KK060_11170</name>
</gene>
<protein>
    <recommendedName>
        <fullName evidence="4">Adhesin domain-containing protein</fullName>
    </recommendedName>
</protein>
<keyword evidence="3" id="KW-1185">Reference proteome</keyword>
<feature type="chain" id="PRO_5046471932" description="Adhesin domain-containing protein" evidence="1">
    <location>
        <begin position="21"/>
        <end position="254"/>
    </location>
</feature>
<keyword evidence="1" id="KW-0732">Signal</keyword>
<name>A0ABS5VQW5_9BACT</name>
<proteinExistence type="predicted"/>
<dbReference type="RefSeq" id="WP_254153807.1">
    <property type="nucleotide sequence ID" value="NZ_JAHESD010000021.1"/>
</dbReference>
<comment type="caution">
    <text evidence="2">The sequence shown here is derived from an EMBL/GenBank/DDBJ whole genome shotgun (WGS) entry which is preliminary data.</text>
</comment>
<dbReference type="Proteomes" id="UP000772618">
    <property type="component" value="Unassembled WGS sequence"/>
</dbReference>
<evidence type="ECO:0000256" key="1">
    <source>
        <dbReference type="SAM" id="SignalP"/>
    </source>
</evidence>
<evidence type="ECO:0000313" key="2">
    <source>
        <dbReference type="EMBL" id="MBT1703845.1"/>
    </source>
</evidence>
<organism evidence="2 3">
    <name type="scientific">Chryseosolibacter indicus</name>
    <dbReference type="NCBI Taxonomy" id="2782351"/>
    <lineage>
        <taxon>Bacteria</taxon>
        <taxon>Pseudomonadati</taxon>
        <taxon>Bacteroidota</taxon>
        <taxon>Cytophagia</taxon>
        <taxon>Cytophagales</taxon>
        <taxon>Chryseotaleaceae</taxon>
        <taxon>Chryseosolibacter</taxon>
    </lineage>
</organism>